<reference evidence="3 4" key="1">
    <citation type="journal article" date="2018" name="BMC Genomics">
        <title>The genome of Naegleria lovaniensis, the basis for a comparative approach to unravel pathogenicity factors of the human pathogenic amoeba N. fowleri.</title>
        <authorList>
            <person name="Liechti N."/>
            <person name="Schurch N."/>
            <person name="Bruggmann R."/>
            <person name="Wittwer M."/>
        </authorList>
    </citation>
    <scope>NUCLEOTIDE SEQUENCE [LARGE SCALE GENOMIC DNA]</scope>
    <source>
        <strain evidence="3 4">ATCC 30569</strain>
    </source>
</reference>
<feature type="region of interest" description="Disordered" evidence="1">
    <location>
        <begin position="95"/>
        <end position="147"/>
    </location>
</feature>
<evidence type="ECO:0000313" key="3">
    <source>
        <dbReference type="EMBL" id="KAG2393821.1"/>
    </source>
</evidence>
<feature type="transmembrane region" description="Helical" evidence="2">
    <location>
        <begin position="339"/>
        <end position="363"/>
    </location>
</feature>
<dbReference type="Proteomes" id="UP000816034">
    <property type="component" value="Unassembled WGS sequence"/>
</dbReference>
<keyword evidence="2" id="KW-0472">Membrane</keyword>
<feature type="region of interest" description="Disordered" evidence="1">
    <location>
        <begin position="259"/>
        <end position="278"/>
    </location>
</feature>
<evidence type="ECO:0000313" key="4">
    <source>
        <dbReference type="Proteomes" id="UP000816034"/>
    </source>
</evidence>
<evidence type="ECO:0000256" key="2">
    <source>
        <dbReference type="SAM" id="Phobius"/>
    </source>
</evidence>
<evidence type="ECO:0000256" key="1">
    <source>
        <dbReference type="SAM" id="MobiDB-lite"/>
    </source>
</evidence>
<feature type="transmembrane region" description="Helical" evidence="2">
    <location>
        <begin position="442"/>
        <end position="475"/>
    </location>
</feature>
<keyword evidence="2" id="KW-0812">Transmembrane</keyword>
<keyword evidence="2" id="KW-1133">Transmembrane helix</keyword>
<name>A0AA88H7E3_NAELO</name>
<feature type="region of interest" description="Disordered" evidence="1">
    <location>
        <begin position="160"/>
        <end position="201"/>
    </location>
</feature>
<feature type="compositionally biased region" description="Polar residues" evidence="1">
    <location>
        <begin position="169"/>
        <end position="178"/>
    </location>
</feature>
<protein>
    <submittedName>
        <fullName evidence="3">Uncharacterized protein</fullName>
    </submittedName>
</protein>
<organism evidence="3 4">
    <name type="scientific">Naegleria lovaniensis</name>
    <name type="common">Amoeba</name>
    <dbReference type="NCBI Taxonomy" id="51637"/>
    <lineage>
        <taxon>Eukaryota</taxon>
        <taxon>Discoba</taxon>
        <taxon>Heterolobosea</taxon>
        <taxon>Tetramitia</taxon>
        <taxon>Eutetramitia</taxon>
        <taxon>Vahlkampfiidae</taxon>
        <taxon>Naegleria</taxon>
    </lineage>
</organism>
<feature type="compositionally biased region" description="Polar residues" evidence="1">
    <location>
        <begin position="213"/>
        <end position="231"/>
    </location>
</feature>
<dbReference type="RefSeq" id="XP_044555715.1">
    <property type="nucleotide sequence ID" value="XM_044693129.1"/>
</dbReference>
<feature type="transmembrane region" description="Helical" evidence="2">
    <location>
        <begin position="289"/>
        <end position="319"/>
    </location>
</feature>
<feature type="transmembrane region" description="Helical" evidence="2">
    <location>
        <begin position="383"/>
        <end position="402"/>
    </location>
</feature>
<proteinExistence type="predicted"/>
<gene>
    <name evidence="3" type="ORF">C9374_003585</name>
</gene>
<accession>A0AA88H7E3</accession>
<feature type="compositionally biased region" description="Polar residues" evidence="1">
    <location>
        <begin position="14"/>
        <end position="32"/>
    </location>
</feature>
<feature type="compositionally biased region" description="Low complexity" evidence="1">
    <location>
        <begin position="95"/>
        <end position="143"/>
    </location>
</feature>
<feature type="region of interest" description="Disordered" evidence="1">
    <location>
        <begin position="1"/>
        <end position="32"/>
    </location>
</feature>
<sequence>MSHSPPPSYDVAASSPTSQSNRLSTTLTPQDIQPTISGMPSITPLGLSPSYAPAIMTGVPNVIEMAAMTLGQTCSTPGSVSSNRNSMVVPPPLVPSTLSTTSTPSSNRNSVVIPPPSTSVVVTPSSNRNSVVIPTSSSPPSNNRHSWQIAGDALEPLRAHSPREDVRSHLSSNRNSVALPTPPIEEKVKPPSYSQSHFDDTSATATKNIYQAATGSTTNSDRQQPIISNSDLKTDFSPPPAVTPIPNFHFVNSPAMNNNQNTLPEQIPDKLANSTSPRKIQDKSTLSKTIWGCCGLFCISPMLCLLCCFSVIELIAIIVFQYISTHNLDPTSTSEDSSIFSMVLVAQIATFAAVILCCVASSLMATSAMCDNSLSRVETKNRFVIAMITVIIGIIFIMLLMLRGGLEGYTTKVLIERIQPGFTNYMSALTTQFNFIPSALVVLMFALCVLTVAVCGLVGFCCVCWFCCCSTNLFIKQLRQDKKQKMETP</sequence>
<feature type="region of interest" description="Disordered" evidence="1">
    <location>
        <begin position="213"/>
        <end position="238"/>
    </location>
</feature>
<dbReference type="EMBL" id="PYSW02000001">
    <property type="protein sequence ID" value="KAG2393821.1"/>
    <property type="molecule type" value="Genomic_DNA"/>
</dbReference>
<dbReference type="AlphaFoldDB" id="A0AA88H7E3"/>
<dbReference type="GeneID" id="68096040"/>
<keyword evidence="4" id="KW-1185">Reference proteome</keyword>
<comment type="caution">
    <text evidence="3">The sequence shown here is derived from an EMBL/GenBank/DDBJ whole genome shotgun (WGS) entry which is preliminary data.</text>
</comment>
<feature type="compositionally biased region" description="Polar residues" evidence="1">
    <location>
        <begin position="192"/>
        <end position="201"/>
    </location>
</feature>